<dbReference type="HOGENOM" id="CLU_2601219_0_0_7"/>
<dbReference type="KEGG" id="wsu:WS0068"/>
<gene>
    <name evidence="1" type="primary">INT</name>
    <name evidence="1" type="ordered locus">WS0068</name>
</gene>
<dbReference type="STRING" id="273121.WS0068"/>
<keyword evidence="2" id="KW-1185">Reference proteome</keyword>
<dbReference type="eggNOG" id="ENOG5031ACI">
    <property type="taxonomic scope" value="Bacteria"/>
</dbReference>
<dbReference type="AlphaFoldDB" id="Q7MSV7"/>
<protein>
    <recommendedName>
        <fullName evidence="3">DUF2443 domain-containing protein</fullName>
    </recommendedName>
</protein>
<reference evidence="1 2" key="1">
    <citation type="journal article" date="2003" name="Proc. Natl. Acad. Sci. U.S.A.">
        <title>Complete genome sequence and analysis of Wolinella succinogenes.</title>
        <authorList>
            <person name="Baar C."/>
            <person name="Eppinger M."/>
            <person name="Raddatz G."/>
            <person name="Simon JM."/>
            <person name="Lanz C."/>
            <person name="Klimmek O."/>
            <person name="Nandakumar R."/>
            <person name="Gross R."/>
            <person name="Rosinus A."/>
            <person name="Keller H."/>
            <person name="Jagtap P."/>
            <person name="Linke B."/>
            <person name="Meyer F."/>
            <person name="Lederer H."/>
            <person name="Schuster S.C."/>
        </authorList>
    </citation>
    <scope>NUCLEOTIDE SEQUENCE [LARGE SCALE GENOMIC DNA]</scope>
    <source>
        <strain evidence="2">ATCC 29543 / DSM 1740 / CCUG 13145 / JCM 31913 / LMG 7466 / NCTC 11488 / FDC 602W</strain>
    </source>
</reference>
<accession>Q7MSV7</accession>
<dbReference type="EMBL" id="BX571657">
    <property type="protein sequence ID" value="CAE09237.1"/>
    <property type="molecule type" value="Genomic_DNA"/>
</dbReference>
<dbReference type="RefSeq" id="WP_011138037.1">
    <property type="nucleotide sequence ID" value="NC_005090.1"/>
</dbReference>
<name>Q7MSV7_WOLSU</name>
<evidence type="ECO:0008006" key="3">
    <source>
        <dbReference type="Google" id="ProtNLM"/>
    </source>
</evidence>
<evidence type="ECO:0000313" key="2">
    <source>
        <dbReference type="Proteomes" id="UP000000422"/>
    </source>
</evidence>
<dbReference type="InterPro" id="IPR038018">
    <property type="entry name" value="HP_1531"/>
</dbReference>
<dbReference type="SUPFAM" id="SSF140496">
    <property type="entry name" value="HP1531-like"/>
    <property type="match status" value="1"/>
</dbReference>
<dbReference type="InterPro" id="IPR019469">
    <property type="entry name" value="DUF2443"/>
</dbReference>
<dbReference type="Proteomes" id="UP000000422">
    <property type="component" value="Chromosome"/>
</dbReference>
<sequence length="79" mass="9311">MFEKIDLILRGIEASREEIEILLNMAKISFVDYIMIKRGSMDMPEHLGVWNLQQIDTEVAKLKEHIEALNKIKKEVLNW</sequence>
<dbReference type="Gene3D" id="1.20.58.90">
    <property type="match status" value="1"/>
</dbReference>
<organism evidence="2">
    <name type="scientific">Wolinella succinogenes (strain ATCC 29543 / DSM 1740 / CCUG 13145 / JCM 31913 / LMG 7466 / NCTC 11488 / FDC 602W)</name>
    <name type="common">Vibrio succinogenes</name>
    <dbReference type="NCBI Taxonomy" id="273121"/>
    <lineage>
        <taxon>Bacteria</taxon>
        <taxon>Pseudomonadati</taxon>
        <taxon>Campylobacterota</taxon>
        <taxon>Epsilonproteobacteria</taxon>
        <taxon>Campylobacterales</taxon>
        <taxon>Helicobacteraceae</taxon>
        <taxon>Wolinella</taxon>
    </lineage>
</organism>
<evidence type="ECO:0000313" key="1">
    <source>
        <dbReference type="EMBL" id="CAE09237.1"/>
    </source>
</evidence>
<dbReference type="Pfam" id="PF10398">
    <property type="entry name" value="DUF2443"/>
    <property type="match status" value="1"/>
</dbReference>
<proteinExistence type="predicted"/>